<feature type="compositionally biased region" description="Basic and acidic residues" evidence="1">
    <location>
        <begin position="8"/>
        <end position="20"/>
    </location>
</feature>
<comment type="caution">
    <text evidence="2">The sequence shown here is derived from an EMBL/GenBank/DDBJ whole genome shotgun (WGS) entry which is preliminary data.</text>
</comment>
<feature type="non-terminal residue" evidence="2">
    <location>
        <position position="1"/>
    </location>
</feature>
<dbReference type="AlphaFoldDB" id="A0A0G0ZQS5"/>
<name>A0A0G0ZQS5_UNCKA</name>
<dbReference type="Proteomes" id="UP000034163">
    <property type="component" value="Unassembled WGS sequence"/>
</dbReference>
<reference evidence="2 3" key="1">
    <citation type="journal article" date="2015" name="Nature">
        <title>rRNA introns, odd ribosomes, and small enigmatic genomes across a large radiation of phyla.</title>
        <authorList>
            <person name="Brown C.T."/>
            <person name="Hug L.A."/>
            <person name="Thomas B.C."/>
            <person name="Sharon I."/>
            <person name="Castelle C.J."/>
            <person name="Singh A."/>
            <person name="Wilkins M.J."/>
            <person name="Williams K.H."/>
            <person name="Banfield J.F."/>
        </authorList>
    </citation>
    <scope>NUCLEOTIDE SEQUENCE [LARGE SCALE GENOMIC DNA]</scope>
</reference>
<evidence type="ECO:0000313" key="2">
    <source>
        <dbReference type="EMBL" id="KKS15338.1"/>
    </source>
</evidence>
<accession>A0A0G0ZQS5</accession>
<proteinExistence type="predicted"/>
<evidence type="ECO:0000313" key="3">
    <source>
        <dbReference type="Proteomes" id="UP000034163"/>
    </source>
</evidence>
<organism evidence="2 3">
    <name type="scientific">candidate division WWE3 bacterium GW2011_GWB1_41_6</name>
    <dbReference type="NCBI Taxonomy" id="1619112"/>
    <lineage>
        <taxon>Bacteria</taxon>
        <taxon>Katanobacteria</taxon>
    </lineage>
</organism>
<feature type="region of interest" description="Disordered" evidence="1">
    <location>
        <begin position="1"/>
        <end position="66"/>
    </location>
</feature>
<dbReference type="EMBL" id="LCBS01000037">
    <property type="protein sequence ID" value="KKS15338.1"/>
    <property type="molecule type" value="Genomic_DNA"/>
</dbReference>
<sequence length="101" mass="11843">AGEEERESDALSLRERDENNPKTTRFNAKSPEKQREIDYEDETTPTQAEQSEESTEKEEKTEYSDEEIREMAAQNARIVLKRNKNMKPSLRANLKKLAKKR</sequence>
<gene>
    <name evidence="2" type="ORF">UU72_C0037G0001</name>
</gene>
<evidence type="ECO:0000256" key="1">
    <source>
        <dbReference type="SAM" id="MobiDB-lite"/>
    </source>
</evidence>
<protein>
    <submittedName>
        <fullName evidence="2">Uncharacterized protein</fullName>
    </submittedName>
</protein>